<proteinExistence type="predicted"/>
<organism evidence="1 2">
    <name type="scientific">Macroventuria anomochaeta</name>
    <dbReference type="NCBI Taxonomy" id="301207"/>
    <lineage>
        <taxon>Eukaryota</taxon>
        <taxon>Fungi</taxon>
        <taxon>Dikarya</taxon>
        <taxon>Ascomycota</taxon>
        <taxon>Pezizomycotina</taxon>
        <taxon>Dothideomycetes</taxon>
        <taxon>Pleosporomycetidae</taxon>
        <taxon>Pleosporales</taxon>
        <taxon>Pleosporineae</taxon>
        <taxon>Didymellaceae</taxon>
        <taxon>Macroventuria</taxon>
    </lineage>
</organism>
<dbReference type="Proteomes" id="UP000799754">
    <property type="component" value="Unassembled WGS sequence"/>
</dbReference>
<sequence>MSTKDQNIQYLYLVLTHGGTPTVDWEPICAALQLDKTAVTKRWSRLKQVMEEGEKPTAPNQEFLWLMIKHSSRDKPFDWEAIAQQCGSTKGACSKRYSRMKIAFERGDAPPSTPSKTAPGTPKKTPQKSTVKTEDDGEGTPTTTPKRKRTPAKKNKAVDQEEAQAEDDEDEEGAEPKRAKSTPKARAKPKPKNAFRASDQKKETEEAQTIVKGQPVDNDGDVFLDALEQVASDVDAEGEVDEVCMFIPTPLLPCAISTRQEWC</sequence>
<name>A0ACB6SA25_9PLEO</name>
<dbReference type="EMBL" id="MU006705">
    <property type="protein sequence ID" value="KAF2631146.1"/>
    <property type="molecule type" value="Genomic_DNA"/>
</dbReference>
<accession>A0ACB6SA25</accession>
<protein>
    <submittedName>
        <fullName evidence="1">Uncharacterized protein</fullName>
    </submittedName>
</protein>
<evidence type="ECO:0000313" key="2">
    <source>
        <dbReference type="Proteomes" id="UP000799754"/>
    </source>
</evidence>
<evidence type="ECO:0000313" key="1">
    <source>
        <dbReference type="EMBL" id="KAF2631146.1"/>
    </source>
</evidence>
<comment type="caution">
    <text evidence="1">The sequence shown here is derived from an EMBL/GenBank/DDBJ whole genome shotgun (WGS) entry which is preliminary data.</text>
</comment>
<gene>
    <name evidence="1" type="ORF">BU25DRAFT_386072</name>
</gene>
<keyword evidence="2" id="KW-1185">Reference proteome</keyword>
<reference evidence="1" key="1">
    <citation type="journal article" date="2020" name="Stud. Mycol.">
        <title>101 Dothideomycetes genomes: a test case for predicting lifestyles and emergence of pathogens.</title>
        <authorList>
            <person name="Haridas S."/>
            <person name="Albert R."/>
            <person name="Binder M."/>
            <person name="Bloem J."/>
            <person name="Labutti K."/>
            <person name="Salamov A."/>
            <person name="Andreopoulos B."/>
            <person name="Baker S."/>
            <person name="Barry K."/>
            <person name="Bills G."/>
            <person name="Bluhm B."/>
            <person name="Cannon C."/>
            <person name="Castanera R."/>
            <person name="Culley D."/>
            <person name="Daum C."/>
            <person name="Ezra D."/>
            <person name="Gonzalez J."/>
            <person name="Henrissat B."/>
            <person name="Kuo A."/>
            <person name="Liang C."/>
            <person name="Lipzen A."/>
            <person name="Lutzoni F."/>
            <person name="Magnuson J."/>
            <person name="Mondo S."/>
            <person name="Nolan M."/>
            <person name="Ohm R."/>
            <person name="Pangilinan J."/>
            <person name="Park H.-J."/>
            <person name="Ramirez L."/>
            <person name="Alfaro M."/>
            <person name="Sun H."/>
            <person name="Tritt A."/>
            <person name="Yoshinaga Y."/>
            <person name="Zwiers L.-H."/>
            <person name="Turgeon B."/>
            <person name="Goodwin S."/>
            <person name="Spatafora J."/>
            <person name="Crous P."/>
            <person name="Grigoriev I."/>
        </authorList>
    </citation>
    <scope>NUCLEOTIDE SEQUENCE</scope>
    <source>
        <strain evidence="1">CBS 525.71</strain>
    </source>
</reference>